<dbReference type="CDD" id="cd00082">
    <property type="entry name" value="HisKA"/>
    <property type="match status" value="1"/>
</dbReference>
<dbReference type="Gene3D" id="1.10.287.130">
    <property type="match status" value="1"/>
</dbReference>
<evidence type="ECO:0000313" key="12">
    <source>
        <dbReference type="Proteomes" id="UP001549749"/>
    </source>
</evidence>
<name>A0ABV2T4S9_9BACT</name>
<feature type="transmembrane region" description="Helical" evidence="9">
    <location>
        <begin position="98"/>
        <end position="116"/>
    </location>
</feature>
<dbReference type="InterPro" id="IPR005467">
    <property type="entry name" value="His_kinase_dom"/>
</dbReference>
<evidence type="ECO:0000256" key="9">
    <source>
        <dbReference type="SAM" id="Phobius"/>
    </source>
</evidence>
<keyword evidence="12" id="KW-1185">Reference proteome</keyword>
<feature type="transmembrane region" description="Helical" evidence="9">
    <location>
        <begin position="145"/>
        <end position="166"/>
    </location>
</feature>
<dbReference type="InterPro" id="IPR036097">
    <property type="entry name" value="HisK_dim/P_sf"/>
</dbReference>
<dbReference type="SMART" id="SM00387">
    <property type="entry name" value="HATPase_c"/>
    <property type="match status" value="1"/>
</dbReference>
<dbReference type="InterPro" id="IPR031621">
    <property type="entry name" value="HisKA_7TM"/>
</dbReference>
<evidence type="ECO:0000256" key="7">
    <source>
        <dbReference type="ARBA" id="ARBA00022840"/>
    </source>
</evidence>
<evidence type="ECO:0000256" key="4">
    <source>
        <dbReference type="ARBA" id="ARBA00022679"/>
    </source>
</evidence>
<keyword evidence="4" id="KW-0808">Transferase</keyword>
<dbReference type="Pfam" id="PF02518">
    <property type="entry name" value="HATPase_c"/>
    <property type="match status" value="1"/>
</dbReference>
<feature type="transmembrane region" description="Helical" evidence="9">
    <location>
        <begin position="34"/>
        <end position="53"/>
    </location>
</feature>
<comment type="caution">
    <text evidence="11">The sequence shown here is derived from an EMBL/GenBank/DDBJ whole genome shotgun (WGS) entry which is preliminary data.</text>
</comment>
<evidence type="ECO:0000259" key="10">
    <source>
        <dbReference type="PROSITE" id="PS50109"/>
    </source>
</evidence>
<accession>A0ABV2T4S9</accession>
<dbReference type="Pfam" id="PF16927">
    <property type="entry name" value="HisKA_7TM"/>
    <property type="match status" value="1"/>
</dbReference>
<dbReference type="SUPFAM" id="SSF47384">
    <property type="entry name" value="Homodimeric domain of signal transducing histidine kinase"/>
    <property type="match status" value="1"/>
</dbReference>
<dbReference type="InterPro" id="IPR050351">
    <property type="entry name" value="BphY/WalK/GraS-like"/>
</dbReference>
<evidence type="ECO:0000256" key="2">
    <source>
        <dbReference type="ARBA" id="ARBA00012438"/>
    </source>
</evidence>
<feature type="domain" description="Histidine kinase" evidence="10">
    <location>
        <begin position="369"/>
        <end position="584"/>
    </location>
</feature>
<dbReference type="InterPro" id="IPR003661">
    <property type="entry name" value="HisK_dim/P_dom"/>
</dbReference>
<dbReference type="Gene3D" id="3.30.450.20">
    <property type="entry name" value="PAS domain"/>
    <property type="match status" value="1"/>
</dbReference>
<evidence type="ECO:0000256" key="8">
    <source>
        <dbReference type="ARBA" id="ARBA00023012"/>
    </source>
</evidence>
<keyword evidence="9" id="KW-1133">Transmembrane helix</keyword>
<evidence type="ECO:0000256" key="3">
    <source>
        <dbReference type="ARBA" id="ARBA00022553"/>
    </source>
</evidence>
<dbReference type="PRINTS" id="PR00344">
    <property type="entry name" value="BCTRLSENSOR"/>
</dbReference>
<dbReference type="SUPFAM" id="SSF55785">
    <property type="entry name" value="PYP-like sensor domain (PAS domain)"/>
    <property type="match status" value="1"/>
</dbReference>
<feature type="transmembrane region" description="Helical" evidence="9">
    <location>
        <begin position="178"/>
        <end position="198"/>
    </location>
</feature>
<dbReference type="InterPro" id="IPR036890">
    <property type="entry name" value="HATPase_C_sf"/>
</dbReference>
<dbReference type="GO" id="GO:0016301">
    <property type="term" value="F:kinase activity"/>
    <property type="evidence" value="ECO:0007669"/>
    <property type="project" value="UniProtKB-KW"/>
</dbReference>
<dbReference type="InterPro" id="IPR013656">
    <property type="entry name" value="PAS_4"/>
</dbReference>
<dbReference type="Proteomes" id="UP001549749">
    <property type="component" value="Unassembled WGS sequence"/>
</dbReference>
<dbReference type="InterPro" id="IPR003594">
    <property type="entry name" value="HATPase_dom"/>
</dbReference>
<dbReference type="EMBL" id="JBEXAC010000001">
    <property type="protein sequence ID" value="MET6998037.1"/>
    <property type="molecule type" value="Genomic_DNA"/>
</dbReference>
<dbReference type="Gene3D" id="3.30.565.10">
    <property type="entry name" value="Histidine kinase-like ATPase, C-terminal domain"/>
    <property type="match status" value="1"/>
</dbReference>
<protein>
    <recommendedName>
        <fullName evidence="2">histidine kinase</fullName>
        <ecNumber evidence="2">2.7.13.3</ecNumber>
    </recommendedName>
</protein>
<keyword evidence="5" id="KW-0547">Nucleotide-binding</keyword>
<feature type="transmembrane region" description="Helical" evidence="9">
    <location>
        <begin position="6"/>
        <end position="27"/>
    </location>
</feature>
<feature type="transmembrane region" description="Helical" evidence="9">
    <location>
        <begin position="65"/>
        <end position="86"/>
    </location>
</feature>
<sequence length="600" mass="68527">MTFKLNAFSLALLLAGLATIYMSALILKRLGWTVRWFGILMLALAVWVLGYGAELASTTLEQMLFLIKVEYIGIALIPVIWMIFIIKFTGKEKWLHNKLLYLLFTPPLFTIILVWTNKWHHFHYTATKVDNSGPFPLLDITPGPWYYIFTGYFYMMLAWGIYLMLIRFRKADPIYQKQYKTILLSALVPWGINVMYLMDIRPLGHVDLTPYAFIITGFIISIGLLHFKLFDIIPIAREKVIEVMEEGVLVLDAFKRIIYMNAEMEHISARQSAVIIGEKIQALFPGHHPLQELVAQHVNGAVEITIPDEPENRYYEVKISPFFEKSVIYTGAILLFQDITDQKTAGLKLKQQAEELLALNQVKDKIFSVISHDMRTPLGNLWEILRLMDEEILTEEEFKSFIPLLHTNIGYTYDLLENLLHWSKSQLKGDIMRQTVFDLHTVAEKNNLFFETKAHKKGIQLLNEIPEQTKVFADAEMIHSSIRNLVTNAIKFCNNGDTIILSATTAPDFTTVCIQDTGVGIPPENLDKLMNQASFTTRGTENEQGTGLGFILCKDFIEKNGGRIWIESEVGQGSRFYFTLRTAPTTIYLPGGIANHPDNN</sequence>
<dbReference type="PROSITE" id="PS50109">
    <property type="entry name" value="HIS_KIN"/>
    <property type="match status" value="1"/>
</dbReference>
<evidence type="ECO:0000256" key="1">
    <source>
        <dbReference type="ARBA" id="ARBA00000085"/>
    </source>
</evidence>
<dbReference type="PANTHER" id="PTHR42878:SF7">
    <property type="entry name" value="SENSOR HISTIDINE KINASE GLRK"/>
    <property type="match status" value="1"/>
</dbReference>
<keyword evidence="3" id="KW-0597">Phosphoprotein</keyword>
<keyword evidence="9" id="KW-0472">Membrane</keyword>
<organism evidence="11 12">
    <name type="scientific">Chitinophaga defluvii</name>
    <dbReference type="NCBI Taxonomy" id="3163343"/>
    <lineage>
        <taxon>Bacteria</taxon>
        <taxon>Pseudomonadati</taxon>
        <taxon>Bacteroidota</taxon>
        <taxon>Chitinophagia</taxon>
        <taxon>Chitinophagales</taxon>
        <taxon>Chitinophagaceae</taxon>
        <taxon>Chitinophaga</taxon>
    </lineage>
</organism>
<dbReference type="Pfam" id="PF08448">
    <property type="entry name" value="PAS_4"/>
    <property type="match status" value="1"/>
</dbReference>
<dbReference type="InterPro" id="IPR004358">
    <property type="entry name" value="Sig_transdc_His_kin-like_C"/>
</dbReference>
<keyword evidence="7" id="KW-0067">ATP-binding</keyword>
<evidence type="ECO:0000256" key="6">
    <source>
        <dbReference type="ARBA" id="ARBA00022777"/>
    </source>
</evidence>
<gene>
    <name evidence="11" type="ORF">ABR189_11680</name>
</gene>
<evidence type="ECO:0000313" key="11">
    <source>
        <dbReference type="EMBL" id="MET6998037.1"/>
    </source>
</evidence>
<evidence type="ECO:0000256" key="5">
    <source>
        <dbReference type="ARBA" id="ARBA00022741"/>
    </source>
</evidence>
<dbReference type="EC" id="2.7.13.3" evidence="2"/>
<reference evidence="11 12" key="1">
    <citation type="submission" date="2024-06" db="EMBL/GenBank/DDBJ databases">
        <title>Chitinophaga defluvii sp. nov., isolated from municipal sewage.</title>
        <authorList>
            <person name="Zhang L."/>
        </authorList>
    </citation>
    <scope>NUCLEOTIDE SEQUENCE [LARGE SCALE GENOMIC DNA]</scope>
    <source>
        <strain evidence="11 12">H8</strain>
    </source>
</reference>
<keyword evidence="6 11" id="KW-0418">Kinase</keyword>
<comment type="catalytic activity">
    <reaction evidence="1">
        <text>ATP + protein L-histidine = ADP + protein N-phospho-L-histidine.</text>
        <dbReference type="EC" id="2.7.13.3"/>
    </reaction>
</comment>
<dbReference type="RefSeq" id="WP_354660672.1">
    <property type="nucleotide sequence ID" value="NZ_JBEXAC010000001.1"/>
</dbReference>
<feature type="transmembrane region" description="Helical" evidence="9">
    <location>
        <begin position="210"/>
        <end position="230"/>
    </location>
</feature>
<keyword evidence="8" id="KW-0902">Two-component regulatory system</keyword>
<dbReference type="SUPFAM" id="SSF55874">
    <property type="entry name" value="ATPase domain of HSP90 chaperone/DNA topoisomerase II/histidine kinase"/>
    <property type="match status" value="1"/>
</dbReference>
<dbReference type="PANTHER" id="PTHR42878">
    <property type="entry name" value="TWO-COMPONENT HISTIDINE KINASE"/>
    <property type="match status" value="1"/>
</dbReference>
<keyword evidence="9" id="KW-0812">Transmembrane</keyword>
<dbReference type="CDD" id="cd00075">
    <property type="entry name" value="HATPase"/>
    <property type="match status" value="1"/>
</dbReference>
<dbReference type="InterPro" id="IPR035965">
    <property type="entry name" value="PAS-like_dom_sf"/>
</dbReference>
<proteinExistence type="predicted"/>